<dbReference type="EMBL" id="PDET01000003">
    <property type="protein sequence ID" value="PRD16565.1"/>
    <property type="molecule type" value="Genomic_DNA"/>
</dbReference>
<proteinExistence type="predicted"/>
<feature type="domain" description="Major facilitator superfamily (MFS) profile" evidence="5">
    <location>
        <begin position="1"/>
        <end position="378"/>
    </location>
</feature>
<feature type="transmembrane region" description="Helical" evidence="4">
    <location>
        <begin position="325"/>
        <end position="343"/>
    </location>
</feature>
<organism evidence="6 7">
    <name type="scientific">Pantoea coffeiphila</name>
    <dbReference type="NCBI Taxonomy" id="1465635"/>
    <lineage>
        <taxon>Bacteria</taxon>
        <taxon>Pseudomonadati</taxon>
        <taxon>Pseudomonadota</taxon>
        <taxon>Gammaproteobacteria</taxon>
        <taxon>Enterobacterales</taxon>
        <taxon>Erwiniaceae</taxon>
        <taxon>Pantoea</taxon>
    </lineage>
</organism>
<name>A0A2S9IFJ8_9GAMM</name>
<dbReference type="PANTHER" id="PTHR42910:SF1">
    <property type="entry name" value="MAJOR FACILITATOR SUPERFAMILY (MFS) PROFILE DOMAIN-CONTAINING PROTEIN"/>
    <property type="match status" value="1"/>
</dbReference>
<dbReference type="GO" id="GO:0022857">
    <property type="term" value="F:transmembrane transporter activity"/>
    <property type="evidence" value="ECO:0007669"/>
    <property type="project" value="InterPro"/>
</dbReference>
<feature type="transmembrane region" description="Helical" evidence="4">
    <location>
        <begin position="63"/>
        <end position="81"/>
    </location>
</feature>
<dbReference type="PANTHER" id="PTHR42910">
    <property type="entry name" value="TRANSPORTER SCO4007-RELATED"/>
    <property type="match status" value="1"/>
</dbReference>
<evidence type="ECO:0000256" key="2">
    <source>
        <dbReference type="ARBA" id="ARBA00022989"/>
    </source>
</evidence>
<dbReference type="Pfam" id="PF07690">
    <property type="entry name" value="MFS_1"/>
    <property type="match status" value="1"/>
</dbReference>
<dbReference type="InterPro" id="IPR036259">
    <property type="entry name" value="MFS_trans_sf"/>
</dbReference>
<dbReference type="AlphaFoldDB" id="A0A2S9IFJ8"/>
<evidence type="ECO:0000313" key="6">
    <source>
        <dbReference type="EMBL" id="PRD16565.1"/>
    </source>
</evidence>
<evidence type="ECO:0000256" key="1">
    <source>
        <dbReference type="ARBA" id="ARBA00022692"/>
    </source>
</evidence>
<dbReference type="Gene3D" id="1.20.1250.20">
    <property type="entry name" value="MFS general substrate transporter like domains"/>
    <property type="match status" value="1"/>
</dbReference>
<protein>
    <submittedName>
        <fullName evidence="6">MFS transporter</fullName>
    </submittedName>
</protein>
<feature type="transmembrane region" description="Helical" evidence="4">
    <location>
        <begin position="123"/>
        <end position="141"/>
    </location>
</feature>
<accession>A0A2S9IFJ8</accession>
<feature type="transmembrane region" description="Helical" evidence="4">
    <location>
        <begin position="32"/>
        <end position="56"/>
    </location>
</feature>
<comment type="caution">
    <text evidence="6">The sequence shown here is derived from an EMBL/GenBank/DDBJ whole genome shotgun (WGS) entry which is preliminary data.</text>
</comment>
<dbReference type="InterPro" id="IPR011701">
    <property type="entry name" value="MFS"/>
</dbReference>
<feature type="transmembrane region" description="Helical" evidence="4">
    <location>
        <begin position="349"/>
        <end position="371"/>
    </location>
</feature>
<feature type="transmembrane region" description="Helical" evidence="4">
    <location>
        <begin position="147"/>
        <end position="169"/>
    </location>
</feature>
<evidence type="ECO:0000256" key="3">
    <source>
        <dbReference type="ARBA" id="ARBA00023136"/>
    </source>
</evidence>
<dbReference type="SUPFAM" id="SSF103473">
    <property type="entry name" value="MFS general substrate transporter"/>
    <property type="match status" value="1"/>
</dbReference>
<sequence>MFTATTGLSVANVYYAQPLLDTLGITYGLRSASLGAIIFATQLGCLLALLFVVPLGDRLNRRWLMRGQLLALIASLLLVAVSSSATMLLLAMLLTGLTGTAMTQGMIAFAAAAAPEHSRGQTVGAVSAGVVIGLLLARVFAGVVSDIAGWRSVYFASALMMALLTAVLWRRLPVLPQQKTDGGRAPLAALWHLLHHHKQLQIRGVLALLMFASFAIFWSALVLLLTPPPWNFSHAQTGALGLVGAASALIASRAGRRVDRGLARSNTRFSLLILLLSWLPLWLGESSLLLLIIGIFLLDAGGQALHVTSQSLLLSGRNGAGSQLIAAYMLFYSAGSGIGALISTQAFAYGGWSAVCLAGAAISLLALIFGLSTQSYEVKNG</sequence>
<feature type="transmembrane region" description="Helical" evidence="4">
    <location>
        <begin position="205"/>
        <end position="225"/>
    </location>
</feature>
<keyword evidence="2 4" id="KW-1133">Transmembrane helix</keyword>
<evidence type="ECO:0000259" key="5">
    <source>
        <dbReference type="PROSITE" id="PS50850"/>
    </source>
</evidence>
<dbReference type="PROSITE" id="PS50850">
    <property type="entry name" value="MFS"/>
    <property type="match status" value="1"/>
</dbReference>
<dbReference type="CDD" id="cd17324">
    <property type="entry name" value="MFS_NepI_like"/>
    <property type="match status" value="1"/>
</dbReference>
<keyword evidence="3 4" id="KW-0472">Membrane</keyword>
<evidence type="ECO:0000256" key="4">
    <source>
        <dbReference type="SAM" id="Phobius"/>
    </source>
</evidence>
<feature type="transmembrane region" description="Helical" evidence="4">
    <location>
        <begin position="237"/>
        <end position="255"/>
    </location>
</feature>
<gene>
    <name evidence="6" type="ORF">CQW29_05385</name>
</gene>
<dbReference type="InterPro" id="IPR020846">
    <property type="entry name" value="MFS_dom"/>
</dbReference>
<evidence type="ECO:0000313" key="7">
    <source>
        <dbReference type="Proteomes" id="UP000239181"/>
    </source>
</evidence>
<keyword evidence="7" id="KW-1185">Reference proteome</keyword>
<reference evidence="6 7" key="1">
    <citation type="submission" date="2017-10" db="EMBL/GenBank/DDBJ databases">
        <title>Draft genome of two endophytic bacteria isolated from 'guarana' Paullinia cupana (Mart.) Ducke.</title>
        <authorList>
            <person name="Siqueira K.A."/>
            <person name="Liotti R.G."/>
            <person name="Mendes T.A."/>
            <person name="Soares M.A."/>
        </authorList>
    </citation>
    <scope>NUCLEOTIDE SEQUENCE [LARGE SCALE GENOMIC DNA]</scope>
    <source>
        <strain evidence="6 7">342</strain>
    </source>
</reference>
<keyword evidence="1 4" id="KW-0812">Transmembrane</keyword>
<dbReference type="OrthoDB" id="9815356at2"/>
<feature type="transmembrane region" description="Helical" evidence="4">
    <location>
        <begin position="267"/>
        <end position="283"/>
    </location>
</feature>
<feature type="transmembrane region" description="Helical" evidence="4">
    <location>
        <begin position="87"/>
        <end position="111"/>
    </location>
</feature>
<dbReference type="Proteomes" id="UP000239181">
    <property type="component" value="Unassembled WGS sequence"/>
</dbReference>